<reference evidence="2" key="1">
    <citation type="submission" date="2023-03" db="EMBL/GenBank/DDBJ databases">
        <title>Massive genome expansion in bonnet fungi (Mycena s.s.) driven by repeated elements and novel gene families across ecological guilds.</title>
        <authorList>
            <consortium name="Lawrence Berkeley National Laboratory"/>
            <person name="Harder C.B."/>
            <person name="Miyauchi S."/>
            <person name="Viragh M."/>
            <person name="Kuo A."/>
            <person name="Thoen E."/>
            <person name="Andreopoulos B."/>
            <person name="Lu D."/>
            <person name="Skrede I."/>
            <person name="Drula E."/>
            <person name="Henrissat B."/>
            <person name="Morin E."/>
            <person name="Kohler A."/>
            <person name="Barry K."/>
            <person name="LaButti K."/>
            <person name="Morin E."/>
            <person name="Salamov A."/>
            <person name="Lipzen A."/>
            <person name="Mereny Z."/>
            <person name="Hegedus B."/>
            <person name="Baldrian P."/>
            <person name="Stursova M."/>
            <person name="Weitz H."/>
            <person name="Taylor A."/>
            <person name="Grigoriev I.V."/>
            <person name="Nagy L.G."/>
            <person name="Martin F."/>
            <person name="Kauserud H."/>
        </authorList>
    </citation>
    <scope>NUCLEOTIDE SEQUENCE</scope>
    <source>
        <strain evidence="2">CBHHK067</strain>
    </source>
</reference>
<dbReference type="SUPFAM" id="SSF81383">
    <property type="entry name" value="F-box domain"/>
    <property type="match status" value="1"/>
</dbReference>
<proteinExistence type="predicted"/>
<keyword evidence="3" id="KW-1185">Reference proteome</keyword>
<protein>
    <recommendedName>
        <fullName evidence="1">F-box domain-containing protein</fullName>
    </recommendedName>
</protein>
<dbReference type="Pfam" id="PF12937">
    <property type="entry name" value="F-box-like"/>
    <property type="match status" value="1"/>
</dbReference>
<accession>A0AAD7FR82</accession>
<feature type="domain" description="F-box" evidence="1">
    <location>
        <begin position="63"/>
        <end position="119"/>
    </location>
</feature>
<dbReference type="Gene3D" id="1.20.1280.50">
    <property type="match status" value="1"/>
</dbReference>
<name>A0AAD7FR82_MYCRO</name>
<dbReference type="EMBL" id="JARKIE010000491">
    <property type="protein sequence ID" value="KAJ7633305.1"/>
    <property type="molecule type" value="Genomic_DNA"/>
</dbReference>
<dbReference type="AlphaFoldDB" id="A0AAD7FR82"/>
<comment type="caution">
    <text evidence="2">The sequence shown here is derived from an EMBL/GenBank/DDBJ whole genome shotgun (WGS) entry which is preliminary data.</text>
</comment>
<evidence type="ECO:0000313" key="3">
    <source>
        <dbReference type="Proteomes" id="UP001221757"/>
    </source>
</evidence>
<evidence type="ECO:0000259" key="1">
    <source>
        <dbReference type="Pfam" id="PF12937"/>
    </source>
</evidence>
<dbReference type="InterPro" id="IPR032675">
    <property type="entry name" value="LRR_dom_sf"/>
</dbReference>
<dbReference type="Gene3D" id="3.80.10.10">
    <property type="entry name" value="Ribonuclease Inhibitor"/>
    <property type="match status" value="1"/>
</dbReference>
<dbReference type="Proteomes" id="UP001221757">
    <property type="component" value="Unassembled WGS sequence"/>
</dbReference>
<dbReference type="SUPFAM" id="SSF52047">
    <property type="entry name" value="RNI-like"/>
    <property type="match status" value="1"/>
</dbReference>
<sequence length="497" mass="55785">MPASVRSDNSLELPPTPPLTGPELRLRLIEVEEKETDLELGLARLRIEKKQIFKGLDTLIYPILTLPPEITSEIFLRYVDSPHFRYTHDPHHSPLRLASVCRAWRAVALSTQALWTHFYAGPNDIGGPAGEESLSRRLQVWLPRAGSLPVTLKMSLPTSASKDMVLSILARHSSQWRNLDLQSAEPFCFPIDSIRAPLSSLKKIQLNIDYLPLDGSGCITAFFNAPQLREAHLDRLSLSRISLPWIQLTNLKLWGQSLSDCLEILDQTPNLESLDCAVSPAPFWVTMPAPHVRTMIHLRTLHCMFDRDLKILDHLMLPTLRQLELFDLTSEGHARVESLVARSGCCVQSLYLGRTSLTQSYACLSTLHSLTEITMPSPTWSSGDFSEFFDWMAETGGLLPALKSLNMDRCPAYIDICSLATMLVARRKGRAGAAKLQSFRLSIEDHYLREGRVEQALADLVELRAQGLKVDMHSLPKWATANINLQMMDEFNISGTV</sequence>
<dbReference type="InterPro" id="IPR036047">
    <property type="entry name" value="F-box-like_dom_sf"/>
</dbReference>
<evidence type="ECO:0000313" key="2">
    <source>
        <dbReference type="EMBL" id="KAJ7633305.1"/>
    </source>
</evidence>
<dbReference type="InterPro" id="IPR001810">
    <property type="entry name" value="F-box_dom"/>
</dbReference>
<gene>
    <name evidence="2" type="ORF">B0H17DRAFT_1149949</name>
</gene>
<organism evidence="2 3">
    <name type="scientific">Mycena rosella</name>
    <name type="common">Pink bonnet</name>
    <name type="synonym">Agaricus rosellus</name>
    <dbReference type="NCBI Taxonomy" id="1033263"/>
    <lineage>
        <taxon>Eukaryota</taxon>
        <taxon>Fungi</taxon>
        <taxon>Dikarya</taxon>
        <taxon>Basidiomycota</taxon>
        <taxon>Agaricomycotina</taxon>
        <taxon>Agaricomycetes</taxon>
        <taxon>Agaricomycetidae</taxon>
        <taxon>Agaricales</taxon>
        <taxon>Marasmiineae</taxon>
        <taxon>Mycenaceae</taxon>
        <taxon>Mycena</taxon>
    </lineage>
</organism>